<keyword evidence="3" id="KW-1185">Reference proteome</keyword>
<dbReference type="Proteomes" id="UP000828390">
    <property type="component" value="Unassembled WGS sequence"/>
</dbReference>
<dbReference type="AlphaFoldDB" id="A0A9D4HWT6"/>
<feature type="region of interest" description="Disordered" evidence="1">
    <location>
        <begin position="1"/>
        <end position="23"/>
    </location>
</feature>
<feature type="region of interest" description="Disordered" evidence="1">
    <location>
        <begin position="122"/>
        <end position="165"/>
    </location>
</feature>
<reference evidence="2" key="1">
    <citation type="journal article" date="2019" name="bioRxiv">
        <title>The Genome of the Zebra Mussel, Dreissena polymorpha: A Resource for Invasive Species Research.</title>
        <authorList>
            <person name="McCartney M.A."/>
            <person name="Auch B."/>
            <person name="Kono T."/>
            <person name="Mallez S."/>
            <person name="Zhang Y."/>
            <person name="Obille A."/>
            <person name="Becker A."/>
            <person name="Abrahante J.E."/>
            <person name="Garbe J."/>
            <person name="Badalamenti J.P."/>
            <person name="Herman A."/>
            <person name="Mangelson H."/>
            <person name="Liachko I."/>
            <person name="Sullivan S."/>
            <person name="Sone E.D."/>
            <person name="Koren S."/>
            <person name="Silverstein K.A.T."/>
            <person name="Beckman K.B."/>
            <person name="Gohl D.M."/>
        </authorList>
    </citation>
    <scope>NUCLEOTIDE SEQUENCE</scope>
    <source>
        <strain evidence="2">Duluth1</strain>
        <tissue evidence="2">Whole animal</tissue>
    </source>
</reference>
<proteinExistence type="predicted"/>
<protein>
    <submittedName>
        <fullName evidence="2">Uncharacterized protein</fullName>
    </submittedName>
</protein>
<evidence type="ECO:0000256" key="1">
    <source>
        <dbReference type="SAM" id="MobiDB-lite"/>
    </source>
</evidence>
<evidence type="ECO:0000313" key="3">
    <source>
        <dbReference type="Proteomes" id="UP000828390"/>
    </source>
</evidence>
<feature type="compositionally biased region" description="Acidic residues" evidence="1">
    <location>
        <begin position="131"/>
        <end position="165"/>
    </location>
</feature>
<evidence type="ECO:0000313" key="2">
    <source>
        <dbReference type="EMBL" id="KAH3733931.1"/>
    </source>
</evidence>
<name>A0A9D4HWT6_DREPO</name>
<reference evidence="2" key="2">
    <citation type="submission" date="2020-11" db="EMBL/GenBank/DDBJ databases">
        <authorList>
            <person name="McCartney M.A."/>
            <person name="Auch B."/>
            <person name="Kono T."/>
            <person name="Mallez S."/>
            <person name="Becker A."/>
            <person name="Gohl D.M."/>
            <person name="Silverstein K.A.T."/>
            <person name="Koren S."/>
            <person name="Bechman K.B."/>
            <person name="Herman A."/>
            <person name="Abrahante J.E."/>
            <person name="Garbe J."/>
        </authorList>
    </citation>
    <scope>NUCLEOTIDE SEQUENCE</scope>
    <source>
        <strain evidence="2">Duluth1</strain>
        <tissue evidence="2">Whole animal</tissue>
    </source>
</reference>
<comment type="caution">
    <text evidence="2">The sequence shown here is derived from an EMBL/GenBank/DDBJ whole genome shotgun (WGS) entry which is preliminary data.</text>
</comment>
<organism evidence="2 3">
    <name type="scientific">Dreissena polymorpha</name>
    <name type="common">Zebra mussel</name>
    <name type="synonym">Mytilus polymorpha</name>
    <dbReference type="NCBI Taxonomy" id="45954"/>
    <lineage>
        <taxon>Eukaryota</taxon>
        <taxon>Metazoa</taxon>
        <taxon>Spiralia</taxon>
        <taxon>Lophotrochozoa</taxon>
        <taxon>Mollusca</taxon>
        <taxon>Bivalvia</taxon>
        <taxon>Autobranchia</taxon>
        <taxon>Heteroconchia</taxon>
        <taxon>Euheterodonta</taxon>
        <taxon>Imparidentia</taxon>
        <taxon>Neoheterodontei</taxon>
        <taxon>Myida</taxon>
        <taxon>Dreissenoidea</taxon>
        <taxon>Dreissenidae</taxon>
        <taxon>Dreissena</taxon>
    </lineage>
</organism>
<dbReference type="EMBL" id="JAIWYP010000011">
    <property type="protein sequence ID" value="KAH3733931.1"/>
    <property type="molecule type" value="Genomic_DNA"/>
</dbReference>
<accession>A0A9D4HWT6</accession>
<gene>
    <name evidence="2" type="ORF">DPMN_040370</name>
</gene>
<sequence>MENRIGFFVSGQPAESSSDSTDEDGNVERVIQFICNYADEFGIQQPATPRGRDDTAPIYLHSGATKMNIHKLYKASSPFSQFGDDVCATCEELRKKIMDSVSEEDKLASTAEIHSHIVIGQKKETSTTCTDIDDDDNDGGKDDDDGNNGDVDDDEDDDHEVNDYW</sequence>